<reference evidence="1 2" key="1">
    <citation type="submission" date="2019-11" db="EMBL/GenBank/DDBJ databases">
        <authorList>
            <person name="Holert J."/>
        </authorList>
    </citation>
    <scope>NUCLEOTIDE SEQUENCE [LARGE SCALE GENOMIC DNA]</scope>
    <source>
        <strain evidence="1">SB11_3</strain>
    </source>
</reference>
<dbReference type="InterPro" id="IPR036237">
    <property type="entry name" value="Xyl_isomerase-like_sf"/>
</dbReference>
<keyword evidence="2" id="KW-1185">Reference proteome</keyword>
<dbReference type="PANTHER" id="PTHR42194:SF1">
    <property type="entry name" value="UPF0276 PROTEIN HI_1600"/>
    <property type="match status" value="1"/>
</dbReference>
<dbReference type="SUPFAM" id="SSF51658">
    <property type="entry name" value="Xylose isomerase-like"/>
    <property type="match status" value="1"/>
</dbReference>
<dbReference type="PANTHER" id="PTHR42194">
    <property type="entry name" value="UPF0276 PROTEIN HI_1600"/>
    <property type="match status" value="1"/>
</dbReference>
<evidence type="ECO:0000313" key="1">
    <source>
        <dbReference type="EMBL" id="CAA0082395.1"/>
    </source>
</evidence>
<protein>
    <submittedName>
        <fullName evidence="1">Uncharacterized protein</fullName>
    </submittedName>
</protein>
<name>A0A5S9MZQ5_9GAMM</name>
<gene>
    <name evidence="1" type="ORF">OPDIPICF_00409</name>
</gene>
<dbReference type="EMBL" id="CACSIO010000001">
    <property type="protein sequence ID" value="CAA0082395.1"/>
    <property type="molecule type" value="Genomic_DNA"/>
</dbReference>
<dbReference type="AlphaFoldDB" id="A0A5S9MZQ5"/>
<dbReference type="NCBIfam" id="NF003818">
    <property type="entry name" value="PRK05409.1"/>
    <property type="match status" value="1"/>
</dbReference>
<dbReference type="Proteomes" id="UP000441399">
    <property type="component" value="Unassembled WGS sequence"/>
</dbReference>
<organism evidence="1 2">
    <name type="scientific">BD1-7 clade bacterium</name>
    <dbReference type="NCBI Taxonomy" id="2029982"/>
    <lineage>
        <taxon>Bacteria</taxon>
        <taxon>Pseudomonadati</taxon>
        <taxon>Pseudomonadota</taxon>
        <taxon>Gammaproteobacteria</taxon>
        <taxon>Cellvibrionales</taxon>
        <taxon>Spongiibacteraceae</taxon>
        <taxon>BD1-7 clade</taxon>
    </lineage>
</organism>
<dbReference type="OrthoDB" id="9763101at2"/>
<dbReference type="InterPro" id="IPR007801">
    <property type="entry name" value="MbnB/TglH/ChrH"/>
</dbReference>
<dbReference type="Gene3D" id="3.20.20.150">
    <property type="entry name" value="Divalent-metal-dependent TIM barrel enzymes"/>
    <property type="match status" value="1"/>
</dbReference>
<proteinExistence type="predicted"/>
<dbReference type="Pfam" id="PF05114">
    <property type="entry name" value="MbnB_TglH_ChrH"/>
    <property type="match status" value="1"/>
</dbReference>
<evidence type="ECO:0000313" key="2">
    <source>
        <dbReference type="Proteomes" id="UP000441399"/>
    </source>
</evidence>
<accession>A0A5S9MZQ5</accession>
<sequence>MANHFLGFGLGLRTDHFHDVLNNDHNIDWFEILSENYMVAGGKPLYYLEAIRERHPVVMHGVSLSLGSADPLNQDYLKQLKKLTRIARPQWFSDHLCWTGVHNTNTHDLMPLPYDMAVVRYVGDRIKQVQDHIGLPFLLENVSSYLNYQASTMTEWDFVNELVNYADCQLLLDVNNIYVSARNHDFDADDYLNAIDVDRVRQIHLAGHTDYGSHIIDTHDHDVCDDVWQLYARALKRFGAVSTMIERDANIPPFNELAAELDIARDIAHKTLSAEQLTPIVTEVA</sequence>